<evidence type="ECO:0000313" key="2">
    <source>
        <dbReference type="EMBL" id="OAX84978.1"/>
    </source>
</evidence>
<proteinExistence type="predicted"/>
<dbReference type="PANTHER" id="PTHR38426">
    <property type="entry name" value="MAINTENANCE OF TELOMERE CAPPING PROTEIN 4"/>
    <property type="match status" value="1"/>
</dbReference>
<accession>A0A1B7P7L2</accession>
<dbReference type="OrthoDB" id="5034579at2759"/>
<dbReference type="Proteomes" id="UP000091918">
    <property type="component" value="Unassembled WGS sequence"/>
</dbReference>
<sequence>MSSCSVKYSCRMDRNEISLVKTQLLLSGVKALEICRQAQTIRDSPPVLVATTEPESDGSVPRVPRSEEVTTAARNLMSKFDHEVCQVQRAMSKFSSSTSPALKSRLDDLDSLVTSTLSPRIRALTVEADKLTSELATTHTLALKQLNDSLDKGMRKRRRRFRWVSRFGFVMLEWVLVGAMWWMWLVVMIFKIFRGLWRGTVSGIRWILWL</sequence>
<keyword evidence="1" id="KW-0812">Transmembrane</keyword>
<comment type="caution">
    <text evidence="2">The sequence shown here is derived from an EMBL/GenBank/DDBJ whole genome shotgun (WGS) entry which is preliminary data.</text>
</comment>
<feature type="transmembrane region" description="Helical" evidence="1">
    <location>
        <begin position="163"/>
        <end position="184"/>
    </location>
</feature>
<evidence type="ECO:0000313" key="3">
    <source>
        <dbReference type="Proteomes" id="UP000091918"/>
    </source>
</evidence>
<name>A0A1B7P7L2_9EURO</name>
<dbReference type="STRING" id="1658172.A0A1B7P7L2"/>
<reference evidence="2 3" key="1">
    <citation type="submission" date="2015-07" db="EMBL/GenBank/DDBJ databases">
        <title>Emmonsia species relationships and genome sequence.</title>
        <authorList>
            <person name="Cuomo C.A."/>
            <person name="Schwartz I.S."/>
            <person name="Kenyon C."/>
            <person name="de Hoog G.S."/>
            <person name="Govender N.P."/>
            <person name="Botha A."/>
            <person name="Moreno L."/>
            <person name="de Vries M."/>
            <person name="Munoz J.F."/>
            <person name="Stielow J.B."/>
        </authorList>
    </citation>
    <scope>NUCLEOTIDE SEQUENCE [LARGE SCALE GENOMIC DNA]</scope>
    <source>
        <strain evidence="2 3">CBS 136260</strain>
    </source>
</reference>
<gene>
    <name evidence="2" type="ORF">ACJ72_00632</name>
</gene>
<keyword evidence="1" id="KW-0472">Membrane</keyword>
<keyword evidence="1" id="KW-1133">Transmembrane helix</keyword>
<dbReference type="AlphaFoldDB" id="A0A1B7P7L2"/>
<keyword evidence="3" id="KW-1185">Reference proteome</keyword>
<dbReference type="InterPro" id="IPR038769">
    <property type="entry name" value="MTC4"/>
</dbReference>
<dbReference type="EMBL" id="LGUA01000035">
    <property type="protein sequence ID" value="OAX84978.1"/>
    <property type="molecule type" value="Genomic_DNA"/>
</dbReference>
<organism evidence="2 3">
    <name type="scientific">Emergomyces africanus</name>
    <dbReference type="NCBI Taxonomy" id="1955775"/>
    <lineage>
        <taxon>Eukaryota</taxon>
        <taxon>Fungi</taxon>
        <taxon>Dikarya</taxon>
        <taxon>Ascomycota</taxon>
        <taxon>Pezizomycotina</taxon>
        <taxon>Eurotiomycetes</taxon>
        <taxon>Eurotiomycetidae</taxon>
        <taxon>Onygenales</taxon>
        <taxon>Ajellomycetaceae</taxon>
        <taxon>Emergomyces</taxon>
    </lineage>
</organism>
<protein>
    <submittedName>
        <fullName evidence="2">Uncharacterized protein</fullName>
    </submittedName>
</protein>
<evidence type="ECO:0000256" key="1">
    <source>
        <dbReference type="SAM" id="Phobius"/>
    </source>
</evidence>
<dbReference type="PANTHER" id="PTHR38426:SF1">
    <property type="entry name" value="MAINTENANCE OF TELOMERE CAPPING PROTEIN 4"/>
    <property type="match status" value="1"/>
</dbReference>